<dbReference type="Proteomes" id="UP001239019">
    <property type="component" value="Unassembled WGS sequence"/>
</dbReference>
<dbReference type="EMBL" id="JAVDDT010000002">
    <property type="protein sequence ID" value="MDQ2069049.1"/>
    <property type="molecule type" value="Genomic_DNA"/>
</dbReference>
<gene>
    <name evidence="1" type="ORF">RBH19_04085</name>
</gene>
<reference evidence="1 2" key="1">
    <citation type="submission" date="2023-08" db="EMBL/GenBank/DDBJ databases">
        <title>Whole-genome sequencing of halo(alkali)philic microorganisms from hypersaline lakes.</title>
        <authorList>
            <person name="Sorokin D.Y."/>
            <person name="Abbas B."/>
            <person name="Merkel A.Y."/>
        </authorList>
    </citation>
    <scope>NUCLEOTIDE SEQUENCE [LARGE SCALE GENOMIC DNA]</scope>
    <source>
        <strain evidence="1 2">AB-CW4</strain>
    </source>
</reference>
<comment type="caution">
    <text evidence="1">The sequence shown here is derived from an EMBL/GenBank/DDBJ whole genome shotgun (WGS) entry which is preliminary data.</text>
</comment>
<sequence length="352" mass="39281">MSRAVHSQPEGEGVDMAAKLACLSRPASYPERPVRVEVLETHMSWVFLTDRFVYKMKKPVYLPPLDLTSLEKRHRNCLSELRLNRRLARGVYLGVLPLTLDGPRRLLIDGEGEAVEWLVRMRRLPAGLMLDARLHRGKLTADEVHRFMKPLLRFYARSAPAMAEPLAYQGKLAAGIDDVAAGLFEPGLAADADRVAAIQRALHAATGALGELLSARVMQGSIIEAHGDLRPEHVCLSHPPVMIDCLEFSYELRVQDVADELAFLSLECECLGADFVGDVIFAELERVLGDRPPPAVIHYYKAARAFLRARLCYWHLHEPQDAVMAQHWRERGSAYLARAEAYLARCSGVVGS</sequence>
<protein>
    <recommendedName>
        <fullName evidence="3">Aminoglycoside phosphotransferase domain-containing protein</fullName>
    </recommendedName>
</protein>
<dbReference type="SUPFAM" id="SSF56112">
    <property type="entry name" value="Protein kinase-like (PK-like)"/>
    <property type="match status" value="1"/>
</dbReference>
<proteinExistence type="predicted"/>
<keyword evidence="2" id="KW-1185">Reference proteome</keyword>
<accession>A0ABU0W4V2</accession>
<organism evidence="1 2">
    <name type="scientific">Natronospira bacteriovora</name>
    <dbReference type="NCBI Taxonomy" id="3069753"/>
    <lineage>
        <taxon>Bacteria</taxon>
        <taxon>Pseudomonadati</taxon>
        <taxon>Pseudomonadota</taxon>
        <taxon>Gammaproteobacteria</taxon>
        <taxon>Natronospirales</taxon>
        <taxon>Natronospiraceae</taxon>
        <taxon>Natronospira</taxon>
    </lineage>
</organism>
<dbReference type="InterPro" id="IPR011009">
    <property type="entry name" value="Kinase-like_dom_sf"/>
</dbReference>
<dbReference type="RefSeq" id="WP_306727544.1">
    <property type="nucleotide sequence ID" value="NZ_JAVDDT010000002.1"/>
</dbReference>
<evidence type="ECO:0000313" key="2">
    <source>
        <dbReference type="Proteomes" id="UP001239019"/>
    </source>
</evidence>
<dbReference type="PANTHER" id="PTHR43883">
    <property type="entry name" value="SLR0207 PROTEIN"/>
    <property type="match status" value="1"/>
</dbReference>
<name>A0ABU0W4V2_9GAMM</name>
<dbReference type="PANTHER" id="PTHR43883:SF1">
    <property type="entry name" value="GLUCONOKINASE"/>
    <property type="match status" value="1"/>
</dbReference>
<evidence type="ECO:0008006" key="3">
    <source>
        <dbReference type="Google" id="ProtNLM"/>
    </source>
</evidence>
<dbReference type="InterPro" id="IPR052732">
    <property type="entry name" value="Cell-binding_unc_protein"/>
</dbReference>
<evidence type="ECO:0000313" key="1">
    <source>
        <dbReference type="EMBL" id="MDQ2069049.1"/>
    </source>
</evidence>